<evidence type="ECO:0000313" key="2">
    <source>
        <dbReference type="Proteomes" id="UP001056610"/>
    </source>
</evidence>
<keyword evidence="2" id="KW-1185">Reference proteome</keyword>
<proteinExistence type="predicted"/>
<gene>
    <name evidence="1" type="ORF">M5I08_03185</name>
</gene>
<name>A0ABY4QNI0_9MYCO</name>
<accession>A0ABY4QNI0</accession>
<dbReference type="Proteomes" id="UP001056610">
    <property type="component" value="Chromosome"/>
</dbReference>
<reference evidence="1" key="1">
    <citation type="submission" date="2022-05" db="EMBL/GenBank/DDBJ databases">
        <title>A methanotrophic Mycobacterium dominates a cave microbial ecosystem.</title>
        <authorList>
            <person name="Van Spanning R.J.M."/>
            <person name="Guan Q."/>
            <person name="Melkonian C."/>
            <person name="Gallant J."/>
            <person name="Polerecky L."/>
            <person name="Flot J.-F."/>
            <person name="Brandt B.W."/>
            <person name="Braster M."/>
            <person name="Iturbe Espinoza P."/>
            <person name="Aerts J."/>
            <person name="Meima-Franke M."/>
            <person name="Piersma S.R."/>
            <person name="Bunduc C."/>
            <person name="Ummels R."/>
            <person name="Pain A."/>
            <person name="Fleming E.J."/>
            <person name="van der Wel N."/>
            <person name="Gherman V.D."/>
            <person name="Sarbu S.M."/>
            <person name="Bodelier P.L.E."/>
            <person name="Bitter W."/>
        </authorList>
    </citation>
    <scope>NUCLEOTIDE SEQUENCE</scope>
    <source>
        <strain evidence="1">Sulfur Cave</strain>
    </source>
</reference>
<sequence>MIAVVGLLFSGQYSKGLYNFMIEINRWAIRVRLQHAAARRAPPFRLDQGSHE</sequence>
<organism evidence="1 2">
    <name type="scientific">Candidatus Mycobacterium methanotrophicum</name>
    <dbReference type="NCBI Taxonomy" id="2943498"/>
    <lineage>
        <taxon>Bacteria</taxon>
        <taxon>Bacillati</taxon>
        <taxon>Actinomycetota</taxon>
        <taxon>Actinomycetes</taxon>
        <taxon>Mycobacteriales</taxon>
        <taxon>Mycobacteriaceae</taxon>
        <taxon>Mycobacterium</taxon>
    </lineage>
</organism>
<protein>
    <submittedName>
        <fullName evidence="1">Uncharacterized protein</fullName>
    </submittedName>
</protein>
<evidence type="ECO:0000313" key="1">
    <source>
        <dbReference type="EMBL" id="UQX11521.1"/>
    </source>
</evidence>
<dbReference type="RefSeq" id="WP_219067393.1">
    <property type="nucleotide sequence ID" value="NZ_CAJUXY010000019.1"/>
</dbReference>
<dbReference type="EMBL" id="CP097320">
    <property type="protein sequence ID" value="UQX11521.1"/>
    <property type="molecule type" value="Genomic_DNA"/>
</dbReference>